<dbReference type="InterPro" id="IPR019079">
    <property type="entry name" value="Capsule_synth_CapA"/>
</dbReference>
<name>A0AAW4L1L9_9BACT</name>
<dbReference type="InterPro" id="IPR052169">
    <property type="entry name" value="CW_Biosynth-Accessory"/>
</dbReference>
<organism evidence="3 4">
    <name type="scientific">Geoanaerobacter pelophilus</name>
    <dbReference type="NCBI Taxonomy" id="60036"/>
    <lineage>
        <taxon>Bacteria</taxon>
        <taxon>Pseudomonadati</taxon>
        <taxon>Thermodesulfobacteriota</taxon>
        <taxon>Desulfuromonadia</taxon>
        <taxon>Geobacterales</taxon>
        <taxon>Geobacteraceae</taxon>
        <taxon>Geoanaerobacter</taxon>
    </lineage>
</organism>
<dbReference type="Proteomes" id="UP000811899">
    <property type="component" value="Unassembled WGS sequence"/>
</dbReference>
<keyword evidence="4" id="KW-1185">Reference proteome</keyword>
<reference evidence="3 4" key="1">
    <citation type="submission" date="2021-05" db="EMBL/GenBank/DDBJ databases">
        <title>The draft genome of Geobacter pelophilus DSM 12255.</title>
        <authorList>
            <person name="Xu Z."/>
            <person name="Masuda Y."/>
            <person name="Itoh H."/>
            <person name="Senoo K."/>
        </authorList>
    </citation>
    <scope>NUCLEOTIDE SEQUENCE [LARGE SCALE GENOMIC DNA]</scope>
    <source>
        <strain evidence="3 4">DSM 12255</strain>
    </source>
</reference>
<proteinExistence type="inferred from homology"/>
<dbReference type="SMART" id="SM00854">
    <property type="entry name" value="PGA_cap"/>
    <property type="match status" value="1"/>
</dbReference>
<dbReference type="InterPro" id="IPR029052">
    <property type="entry name" value="Metallo-depent_PP-like"/>
</dbReference>
<feature type="domain" description="Capsule synthesis protein CapA" evidence="2">
    <location>
        <begin position="18"/>
        <end position="256"/>
    </location>
</feature>
<dbReference type="Gene3D" id="3.60.21.10">
    <property type="match status" value="1"/>
</dbReference>
<evidence type="ECO:0000259" key="2">
    <source>
        <dbReference type="SMART" id="SM00854"/>
    </source>
</evidence>
<gene>
    <name evidence="3" type="ORF">KI809_11750</name>
</gene>
<dbReference type="CDD" id="cd07381">
    <property type="entry name" value="MPP_CapA"/>
    <property type="match status" value="1"/>
</dbReference>
<dbReference type="EMBL" id="JAHCVJ010000004">
    <property type="protein sequence ID" value="MBT0664969.1"/>
    <property type="molecule type" value="Genomic_DNA"/>
</dbReference>
<dbReference type="Pfam" id="PF09587">
    <property type="entry name" value="PGA_cap"/>
    <property type="match status" value="1"/>
</dbReference>
<protein>
    <submittedName>
        <fullName evidence="3">CapA family protein</fullName>
    </submittedName>
</protein>
<accession>A0AAW4L1L9</accession>
<evidence type="ECO:0000313" key="4">
    <source>
        <dbReference type="Proteomes" id="UP000811899"/>
    </source>
</evidence>
<evidence type="ECO:0000313" key="3">
    <source>
        <dbReference type="EMBL" id="MBT0664969.1"/>
    </source>
</evidence>
<comment type="caution">
    <text evidence="3">The sequence shown here is derived from an EMBL/GenBank/DDBJ whole genome shotgun (WGS) entry which is preliminary data.</text>
</comment>
<sequence length="341" mass="36810">MLSLYFLSPLQATGGEITLSAVGDIMLDGSARPTLQKLGYAFPFAATRAILKDSHIVIGNLEAPITRRGTEFTDKRFRFRAPPEAAGALRDAGFSIVTLANNHILDYGSQGLLDTKQHLKENRILCAGAGENLASARAPAVVESSGKRIAFLAYSLTYPEDFFAGQARHGTAPGYAHLVAEDIKAARRKADHVVVSFHWGQELAAAPKPYQVKIARLAIDSGADVVLGHHPHVLQGVERYRNGVIFYSLGNFTFGSSSPTSDRSIIARITLDQGVSSVEVVPLNVLNREIKYQPVVLTGGQGKRLIARLNSLSKGMNAVFTESGGKFVLADITPQMSFARH</sequence>
<dbReference type="PANTHER" id="PTHR33393:SF13">
    <property type="entry name" value="PGA BIOSYNTHESIS PROTEIN CAPA"/>
    <property type="match status" value="1"/>
</dbReference>
<evidence type="ECO:0000256" key="1">
    <source>
        <dbReference type="ARBA" id="ARBA00005662"/>
    </source>
</evidence>
<dbReference type="AlphaFoldDB" id="A0AAW4L1L9"/>
<dbReference type="SUPFAM" id="SSF56300">
    <property type="entry name" value="Metallo-dependent phosphatases"/>
    <property type="match status" value="1"/>
</dbReference>
<dbReference type="PANTHER" id="PTHR33393">
    <property type="entry name" value="POLYGLUTAMINE SYNTHESIS ACCESSORY PROTEIN RV0574C-RELATED"/>
    <property type="match status" value="1"/>
</dbReference>
<comment type="similarity">
    <text evidence="1">Belongs to the CapA family.</text>
</comment>